<dbReference type="Gene3D" id="3.60.15.10">
    <property type="entry name" value="Ribonuclease Z/Hydroxyacylglutathione hydrolase-like"/>
    <property type="match status" value="1"/>
</dbReference>
<evidence type="ECO:0000256" key="4">
    <source>
        <dbReference type="ARBA" id="ARBA00022723"/>
    </source>
</evidence>
<dbReference type="InterPro" id="IPR036866">
    <property type="entry name" value="RibonucZ/Hydroxyglut_hydro"/>
</dbReference>
<reference evidence="9 10" key="1">
    <citation type="submission" date="2024-02" db="EMBL/GenBank/DDBJ databases">
        <title>New thermophilic sulfur-oxidizing bacteria from a hot springs of the Uzon caldera (Kamchatka, Russia).</title>
        <authorList>
            <person name="Dukat A.M."/>
            <person name="Elcheninov A.G."/>
            <person name="Frolov E.N."/>
        </authorList>
    </citation>
    <scope>NUCLEOTIDE SEQUENCE [LARGE SCALE GENOMIC DNA]</scope>
    <source>
        <strain evidence="9 10">AK1</strain>
    </source>
</reference>
<dbReference type="CDD" id="cd07723">
    <property type="entry name" value="hydroxyacylglutathione_hydrolase_MBL-fold"/>
    <property type="match status" value="1"/>
</dbReference>
<evidence type="ECO:0000256" key="2">
    <source>
        <dbReference type="ARBA" id="ARBA00004963"/>
    </source>
</evidence>
<sequence length="256" mass="27648">MLHVIPLPAFQDNYIWLLHDGRSAAVVDPGDATPVMDFLGAHDLALTAILVTHHHHDHVGGVALLARRFSVPVYGPGGEPIPGRTDVADPRQPVDLPHLGIAFQVLAVPGHTRGHVAYYRPKLLFCGDTLFGCGCGRLFEGSAEQMHASLARLAALPDDTGVYCAHEYTLANIRFALQVEADNAALHAREQEARARRAQGSPTVPSTLALERRTNPFLRVTEPAVRAAAEAHAGHPLADAVAVFAALRAWKDRFRA</sequence>
<dbReference type="SMART" id="SM00849">
    <property type="entry name" value="Lactamase_B"/>
    <property type="match status" value="1"/>
</dbReference>
<feature type="domain" description="Metallo-beta-lactamase" evidence="8">
    <location>
        <begin position="12"/>
        <end position="166"/>
    </location>
</feature>
<dbReference type="InterPro" id="IPR032282">
    <property type="entry name" value="HAGH_C"/>
</dbReference>
<dbReference type="InterPro" id="IPR001279">
    <property type="entry name" value="Metallo-B-lactamas"/>
</dbReference>
<dbReference type="PANTHER" id="PTHR43705">
    <property type="entry name" value="HYDROXYACYLGLUTATHIONE HYDROLASE"/>
    <property type="match status" value="1"/>
</dbReference>
<dbReference type="SUPFAM" id="SSF56281">
    <property type="entry name" value="Metallo-hydrolase/oxidoreductase"/>
    <property type="match status" value="1"/>
</dbReference>
<feature type="binding site" evidence="7">
    <location>
        <position position="57"/>
    </location>
    <ligand>
        <name>Zn(2+)</name>
        <dbReference type="ChEBI" id="CHEBI:29105"/>
        <label>2</label>
    </ligand>
</feature>
<feature type="binding site" evidence="7">
    <location>
        <position position="58"/>
    </location>
    <ligand>
        <name>Zn(2+)</name>
        <dbReference type="ChEBI" id="CHEBI:29105"/>
        <label>2</label>
    </ligand>
</feature>
<comment type="pathway">
    <text evidence="2 7">Secondary metabolite metabolism; methylglyoxal degradation; (R)-lactate from methylglyoxal: step 2/2.</text>
</comment>
<feature type="binding site" evidence="7">
    <location>
        <position position="53"/>
    </location>
    <ligand>
        <name>Zn(2+)</name>
        <dbReference type="ChEBI" id="CHEBI:29105"/>
        <label>1</label>
    </ligand>
</feature>
<dbReference type="RefSeq" id="WP_347306623.1">
    <property type="nucleotide sequence ID" value="NZ_JBAJEX010000001.1"/>
</dbReference>
<proteinExistence type="inferred from homology"/>
<dbReference type="EMBL" id="JBAJEX010000001">
    <property type="protein sequence ID" value="MEO1765989.1"/>
    <property type="molecule type" value="Genomic_DNA"/>
</dbReference>
<keyword evidence="10" id="KW-1185">Reference proteome</keyword>
<feature type="binding site" evidence="7">
    <location>
        <position position="55"/>
    </location>
    <ligand>
        <name>Zn(2+)</name>
        <dbReference type="ChEBI" id="CHEBI:29105"/>
        <label>1</label>
    </ligand>
</feature>
<comment type="cofactor">
    <cofactor evidence="7">
        <name>Zn(2+)</name>
        <dbReference type="ChEBI" id="CHEBI:29105"/>
    </cofactor>
    <text evidence="7">Binds 2 Zn(2+) ions per subunit.</text>
</comment>
<dbReference type="HAMAP" id="MF_01374">
    <property type="entry name" value="Glyoxalase_2"/>
    <property type="match status" value="1"/>
</dbReference>
<feature type="binding site" evidence="7">
    <location>
        <position position="166"/>
    </location>
    <ligand>
        <name>Zn(2+)</name>
        <dbReference type="ChEBI" id="CHEBI:29105"/>
        <label>2</label>
    </ligand>
</feature>
<dbReference type="InterPro" id="IPR050110">
    <property type="entry name" value="Glyoxalase_II_hydrolase"/>
</dbReference>
<gene>
    <name evidence="7 9" type="primary">gloB</name>
    <name evidence="9" type="ORF">V6E02_01995</name>
</gene>
<dbReference type="Proteomes" id="UP001482231">
    <property type="component" value="Unassembled WGS sequence"/>
</dbReference>
<evidence type="ECO:0000259" key="8">
    <source>
        <dbReference type="SMART" id="SM00849"/>
    </source>
</evidence>
<evidence type="ECO:0000313" key="10">
    <source>
        <dbReference type="Proteomes" id="UP001482231"/>
    </source>
</evidence>
<feature type="binding site" evidence="7">
    <location>
        <position position="128"/>
    </location>
    <ligand>
        <name>Zn(2+)</name>
        <dbReference type="ChEBI" id="CHEBI:29105"/>
        <label>1</label>
    </ligand>
</feature>
<keyword evidence="5 7" id="KW-0378">Hydrolase</keyword>
<comment type="similarity">
    <text evidence="3 7">Belongs to the metallo-beta-lactamase superfamily. Glyoxalase II family.</text>
</comment>
<dbReference type="EC" id="3.1.2.6" evidence="7"/>
<dbReference type="PANTHER" id="PTHR43705:SF1">
    <property type="entry name" value="HYDROXYACYLGLUTATHIONE HYDROLASE GLOB"/>
    <property type="match status" value="1"/>
</dbReference>
<evidence type="ECO:0000256" key="5">
    <source>
        <dbReference type="ARBA" id="ARBA00022801"/>
    </source>
</evidence>
<feature type="binding site" evidence="7">
    <location>
        <position position="128"/>
    </location>
    <ligand>
        <name>Zn(2+)</name>
        <dbReference type="ChEBI" id="CHEBI:29105"/>
        <label>2</label>
    </ligand>
</feature>
<comment type="function">
    <text evidence="7">Thiolesterase that catalyzes the hydrolysis of S-D-lactoyl-glutathione to form glutathione and D-lactic acid.</text>
</comment>
<organism evidence="9 10">
    <name type="scientific">Thiobacter aerophilum</name>
    <dbReference type="NCBI Taxonomy" id="3121275"/>
    <lineage>
        <taxon>Bacteria</taxon>
        <taxon>Pseudomonadati</taxon>
        <taxon>Pseudomonadota</taxon>
        <taxon>Betaproteobacteria</taxon>
        <taxon>Burkholderiales</taxon>
        <taxon>Thiobacteraceae</taxon>
        <taxon>Thiobacter</taxon>
    </lineage>
</organism>
<comment type="subunit">
    <text evidence="7">Monomer.</text>
</comment>
<dbReference type="Pfam" id="PF00753">
    <property type="entry name" value="Lactamase_B"/>
    <property type="match status" value="1"/>
</dbReference>
<dbReference type="InterPro" id="IPR035680">
    <property type="entry name" value="Clx_II_MBL"/>
</dbReference>
<keyword evidence="4 7" id="KW-0479">Metal-binding</keyword>
<dbReference type="NCBIfam" id="TIGR03413">
    <property type="entry name" value="GSH_gloB"/>
    <property type="match status" value="1"/>
</dbReference>
<protein>
    <recommendedName>
        <fullName evidence="7">Hydroxyacylglutathione hydrolase</fullName>
        <ecNumber evidence="7">3.1.2.6</ecNumber>
    </recommendedName>
    <alternativeName>
        <fullName evidence="7">Glyoxalase II</fullName>
        <shortName evidence="7">Glx II</shortName>
    </alternativeName>
</protein>
<evidence type="ECO:0000313" key="9">
    <source>
        <dbReference type="EMBL" id="MEO1765989.1"/>
    </source>
</evidence>
<comment type="catalytic activity">
    <reaction evidence="1 7">
        <text>an S-(2-hydroxyacyl)glutathione + H2O = a 2-hydroxy carboxylate + glutathione + H(+)</text>
        <dbReference type="Rhea" id="RHEA:21864"/>
        <dbReference type="ChEBI" id="CHEBI:15377"/>
        <dbReference type="ChEBI" id="CHEBI:15378"/>
        <dbReference type="ChEBI" id="CHEBI:57925"/>
        <dbReference type="ChEBI" id="CHEBI:58896"/>
        <dbReference type="ChEBI" id="CHEBI:71261"/>
        <dbReference type="EC" id="3.1.2.6"/>
    </reaction>
</comment>
<dbReference type="Pfam" id="PF16123">
    <property type="entry name" value="HAGH_C"/>
    <property type="match status" value="1"/>
</dbReference>
<name>A0ABV0EBQ0_9BURK</name>
<accession>A0ABV0EBQ0</accession>
<dbReference type="GO" id="GO:0004416">
    <property type="term" value="F:hydroxyacylglutathione hydrolase activity"/>
    <property type="evidence" value="ECO:0007669"/>
    <property type="project" value="UniProtKB-EC"/>
</dbReference>
<evidence type="ECO:0000256" key="6">
    <source>
        <dbReference type="ARBA" id="ARBA00022833"/>
    </source>
</evidence>
<keyword evidence="6 7" id="KW-0862">Zinc</keyword>
<dbReference type="InterPro" id="IPR017782">
    <property type="entry name" value="Hydroxyacylglutathione_Hdrlase"/>
</dbReference>
<evidence type="ECO:0000256" key="7">
    <source>
        <dbReference type="HAMAP-Rule" id="MF_01374"/>
    </source>
</evidence>
<feature type="binding site" evidence="7">
    <location>
        <position position="111"/>
    </location>
    <ligand>
        <name>Zn(2+)</name>
        <dbReference type="ChEBI" id="CHEBI:29105"/>
        <label>1</label>
    </ligand>
</feature>
<dbReference type="PIRSF" id="PIRSF005457">
    <property type="entry name" value="Glx"/>
    <property type="match status" value="1"/>
</dbReference>
<evidence type="ECO:0000256" key="3">
    <source>
        <dbReference type="ARBA" id="ARBA00006759"/>
    </source>
</evidence>
<comment type="caution">
    <text evidence="9">The sequence shown here is derived from an EMBL/GenBank/DDBJ whole genome shotgun (WGS) entry which is preliminary data.</text>
</comment>
<evidence type="ECO:0000256" key="1">
    <source>
        <dbReference type="ARBA" id="ARBA00001623"/>
    </source>
</evidence>